<evidence type="ECO:0000256" key="16">
    <source>
        <dbReference type="ARBA" id="ARBA00061687"/>
    </source>
</evidence>
<sequence length="903" mass="102605">MSEYSSREASTSSMKRPSLPSAVGSACDIAGHYKKGVKLKNHHRLLIEAFHTGKMSAVAVFTSRPNSHPFQDRRVSLHETVKVGRSVARARPAPNNAIFDCKVLSRNHAQLWYEDGRFLLQDTKSSNGTFINNQRLSKGSEESQPHEIYSGDVVQFGVDVMENSRRVTHSCIIALIQLYLPDGTEATNTHKSAFLSGPAIMHTAVQSQELYQLSQYIQYIQVSAVHSLRSYSSQYIGQCSLSQYIQEASHREQMLENKLATLQRLIQNTQEASDSGWQALIDEDRLLSRIEVLENQLQVFSKNQTEDTLRQELVALQEDKYNYETTAKESLRRVLEEKLEAVRKLSDLVRSLSNTEDECSHLREMCKTAQQELQELATKREEQITELDEEQKKRLEAEREHKEELEKAVQAHQELQEKLESMEKQEQALHAQIEALQADNDFSNEQLNNIKARMESLKEENGGLSVSPELETRGIQVDLVSLMDLKFLTSMEKDADESVEEEAGDSHGDTHQWEDKEGAQESIRHYKARLDDVKEQLKERNAKVEQLQKDLEKVKAECVAHVEAICKFEEKLLLTNTEHREENGLENVKVTPVKSIENILENDLKSEPSNDKDLIQRRTSEVTLNNSDIDTADSNVTKVDSDSDTDSVTTVISCGPEDVQRLQEQLKTLEASKNEAEKQLNSLTGQLREAQQAAKQSANEMEQLRVRVTDLENELAGERSRPTNDTVNSAQQETQKQTPHSKAYNEEQKNECGQLQSRIHDLELEIKRSRTEKSDLTTSHHKLQEAYATLEAARDMLLAKLHAEEVSWQANLTDAEKGSNHATHQHEDTTEPSECSRCSRSKVELAEELEELHEEFEMLTFKSQALSMCSMVPLVLLLFAILLAFNPFLSWFTVTAPSPQIPK</sequence>
<evidence type="ECO:0000256" key="1">
    <source>
        <dbReference type="ARBA" id="ARBA00004300"/>
    </source>
</evidence>
<feature type="compositionally biased region" description="Acidic residues" evidence="20">
    <location>
        <begin position="494"/>
        <end position="503"/>
    </location>
</feature>
<keyword evidence="24" id="KW-1185">Reference proteome</keyword>
<dbReference type="CDD" id="cd21911">
    <property type="entry name" value="CC1_SLMAP"/>
    <property type="match status" value="1"/>
</dbReference>
<dbReference type="GO" id="GO:0005789">
    <property type="term" value="C:endoplasmic reticulum membrane"/>
    <property type="evidence" value="ECO:0007669"/>
    <property type="project" value="UniProtKB-SubCell"/>
</dbReference>
<feature type="compositionally biased region" description="Basic and acidic residues" evidence="20">
    <location>
        <begin position="504"/>
        <end position="519"/>
    </location>
</feature>
<keyword evidence="12 21" id="KW-0472">Membrane</keyword>
<keyword evidence="6" id="KW-0597">Phosphoprotein</keyword>
<dbReference type="InterPro" id="IPR008984">
    <property type="entry name" value="SMAD_FHA_dom_sf"/>
</dbReference>
<evidence type="ECO:0000256" key="4">
    <source>
        <dbReference type="ARBA" id="ARBA00022475"/>
    </source>
</evidence>
<evidence type="ECO:0000256" key="10">
    <source>
        <dbReference type="ARBA" id="ARBA00023054"/>
    </source>
</evidence>
<dbReference type="AlphaFoldDB" id="A0AAD9UM16"/>
<evidence type="ECO:0000256" key="21">
    <source>
        <dbReference type="SAM" id="Phobius"/>
    </source>
</evidence>
<evidence type="ECO:0000259" key="22">
    <source>
        <dbReference type="PROSITE" id="PS50006"/>
    </source>
</evidence>
<dbReference type="GO" id="GO:0005813">
    <property type="term" value="C:centrosome"/>
    <property type="evidence" value="ECO:0007669"/>
    <property type="project" value="UniProtKB-SubCell"/>
</dbReference>
<evidence type="ECO:0000256" key="20">
    <source>
        <dbReference type="SAM" id="MobiDB-lite"/>
    </source>
</evidence>
<gene>
    <name evidence="23" type="ORF">NP493_1g03031</name>
</gene>
<keyword evidence="13" id="KW-0206">Cytoskeleton</keyword>
<evidence type="ECO:0000256" key="12">
    <source>
        <dbReference type="ARBA" id="ARBA00023136"/>
    </source>
</evidence>
<proteinExistence type="inferred from homology"/>
<dbReference type="InterPro" id="IPR000253">
    <property type="entry name" value="FHA_dom"/>
</dbReference>
<keyword evidence="5" id="KW-0963">Cytoplasm</keyword>
<dbReference type="PROSITE" id="PS51257">
    <property type="entry name" value="PROKAR_LIPOPROTEIN"/>
    <property type="match status" value="1"/>
</dbReference>
<keyword evidence="10 19" id="KW-0175">Coiled coil</keyword>
<comment type="caution">
    <text evidence="23">The sequence shown here is derived from an EMBL/GenBank/DDBJ whole genome shotgun (WGS) entry which is preliminary data.</text>
</comment>
<evidence type="ECO:0000256" key="11">
    <source>
        <dbReference type="ARBA" id="ARBA00023128"/>
    </source>
</evidence>
<dbReference type="EMBL" id="JAODUO010000001">
    <property type="protein sequence ID" value="KAK2194230.1"/>
    <property type="molecule type" value="Genomic_DNA"/>
</dbReference>
<dbReference type="Proteomes" id="UP001209878">
    <property type="component" value="Unassembled WGS sequence"/>
</dbReference>
<keyword evidence="11" id="KW-0496">Mitochondrion</keyword>
<dbReference type="CDD" id="cd22679">
    <property type="entry name" value="FHA_SLMAP"/>
    <property type="match status" value="1"/>
</dbReference>
<keyword evidence="9 21" id="KW-1133">Transmembrane helix</keyword>
<feature type="region of interest" description="Disordered" evidence="20">
    <location>
        <begin position="713"/>
        <end position="756"/>
    </location>
</feature>
<feature type="compositionally biased region" description="Basic and acidic residues" evidence="20">
    <location>
        <begin position="713"/>
        <end position="722"/>
    </location>
</feature>
<feature type="region of interest" description="Disordered" evidence="20">
    <location>
        <begin position="1"/>
        <end position="22"/>
    </location>
</feature>
<dbReference type="PANTHER" id="PTHR15715:SF37">
    <property type="entry name" value="LD47843P"/>
    <property type="match status" value="1"/>
</dbReference>
<organism evidence="23 24">
    <name type="scientific">Ridgeia piscesae</name>
    <name type="common">Tubeworm</name>
    <dbReference type="NCBI Taxonomy" id="27915"/>
    <lineage>
        <taxon>Eukaryota</taxon>
        <taxon>Metazoa</taxon>
        <taxon>Spiralia</taxon>
        <taxon>Lophotrochozoa</taxon>
        <taxon>Annelida</taxon>
        <taxon>Polychaeta</taxon>
        <taxon>Sedentaria</taxon>
        <taxon>Canalipalpata</taxon>
        <taxon>Sabellida</taxon>
        <taxon>Siboglinidae</taxon>
        <taxon>Ridgeia</taxon>
    </lineage>
</organism>
<dbReference type="GO" id="GO:0031966">
    <property type="term" value="C:mitochondrial membrane"/>
    <property type="evidence" value="ECO:0007669"/>
    <property type="project" value="UniProtKB-SubCell"/>
</dbReference>
<comment type="subunit">
    <text evidence="17">Homodimer. Interacts with myosin. Interacts with SIKE1 and both associate with the STRIPAK core complex composed of PP2A catalytic and scaffolding subunits, the striatins (PP2A regulatory subunits), the striatin-associated proteins MOB4, STRIP1 and STRIP2, PDCD10 and members of the STE20 kinases, such as STK24 and STK26. Interacts (via FHA domain) with STK3 (when phosphorylated); the interaction associates STK3 with the STRIPAK complex.</text>
</comment>
<evidence type="ECO:0000256" key="15">
    <source>
        <dbReference type="ARBA" id="ARBA00060409"/>
    </source>
</evidence>
<evidence type="ECO:0000313" key="24">
    <source>
        <dbReference type="Proteomes" id="UP001209878"/>
    </source>
</evidence>
<feature type="region of interest" description="Disordered" evidence="20">
    <location>
        <begin position="493"/>
        <end position="519"/>
    </location>
</feature>
<accession>A0AAD9UM16</accession>
<feature type="compositionally biased region" description="Basic and acidic residues" evidence="20">
    <location>
        <begin position="815"/>
        <end position="829"/>
    </location>
</feature>
<evidence type="ECO:0000256" key="3">
    <source>
        <dbReference type="ARBA" id="ARBA00004389"/>
    </source>
</evidence>
<dbReference type="SUPFAM" id="SSF49879">
    <property type="entry name" value="SMAD/FHA domain"/>
    <property type="match status" value="1"/>
</dbReference>
<comment type="similarity">
    <text evidence="16">Belongs to the SLMAP family.</text>
</comment>
<dbReference type="Gene3D" id="2.60.200.20">
    <property type="match status" value="1"/>
</dbReference>
<dbReference type="FunFam" id="2.60.200.20:FF:000003">
    <property type="entry name" value="sarcolemmal membrane-associated protein isoform X2"/>
    <property type="match status" value="1"/>
</dbReference>
<comment type="function">
    <text evidence="14">Associates with the striatin-interacting phosphatase and kinase (STRIPAK) core complex, forming the extended (SIKE1:SLMAP)STRIPAK complex. The (SIKE1:SLMAP)STRIPAK complex dephosphorylates STK3 leading to the inhibition of Hippo signaling and the control of cell growth. May play a role during myoblast fusion.</text>
</comment>
<evidence type="ECO:0000256" key="2">
    <source>
        <dbReference type="ARBA" id="ARBA00004304"/>
    </source>
</evidence>
<dbReference type="PANTHER" id="PTHR15715">
    <property type="entry name" value="CENTROSOMAL PROTEIN OF 170 KDA"/>
    <property type="match status" value="1"/>
</dbReference>
<feature type="compositionally biased region" description="Low complexity" evidence="20">
    <location>
        <begin position="1"/>
        <end position="13"/>
    </location>
</feature>
<dbReference type="Pfam" id="PF00498">
    <property type="entry name" value="FHA"/>
    <property type="match status" value="1"/>
</dbReference>
<evidence type="ECO:0000256" key="13">
    <source>
        <dbReference type="ARBA" id="ARBA00023212"/>
    </source>
</evidence>
<feature type="domain" description="FHA" evidence="22">
    <location>
        <begin position="81"/>
        <end position="136"/>
    </location>
</feature>
<protein>
    <recommendedName>
        <fullName evidence="18">Sarcolemmal membrane-associated protein</fullName>
    </recommendedName>
</protein>
<evidence type="ECO:0000256" key="8">
    <source>
        <dbReference type="ARBA" id="ARBA00022824"/>
    </source>
</evidence>
<dbReference type="SMART" id="SM00240">
    <property type="entry name" value="FHA"/>
    <property type="match status" value="1"/>
</dbReference>
<evidence type="ECO:0000256" key="9">
    <source>
        <dbReference type="ARBA" id="ARBA00022989"/>
    </source>
</evidence>
<feature type="coiled-coil region" evidence="19">
    <location>
        <begin position="328"/>
        <end position="460"/>
    </location>
</feature>
<evidence type="ECO:0000256" key="19">
    <source>
        <dbReference type="SAM" id="Coils"/>
    </source>
</evidence>
<keyword evidence="8" id="KW-0256">Endoplasmic reticulum</keyword>
<keyword evidence="7 21" id="KW-0812">Transmembrane</keyword>
<dbReference type="InterPro" id="IPR051176">
    <property type="entry name" value="Cent_Immune-Sig_Mod"/>
</dbReference>
<name>A0AAD9UM16_RIDPI</name>
<reference evidence="23" key="1">
    <citation type="journal article" date="2023" name="Mol. Biol. Evol.">
        <title>Third-Generation Sequencing Reveals the Adaptive Role of the Epigenome in Three Deep-Sea Polychaetes.</title>
        <authorList>
            <person name="Perez M."/>
            <person name="Aroh O."/>
            <person name="Sun Y."/>
            <person name="Lan Y."/>
            <person name="Juniper S.K."/>
            <person name="Young C.R."/>
            <person name="Angers B."/>
            <person name="Qian P.Y."/>
        </authorList>
    </citation>
    <scope>NUCLEOTIDE SEQUENCE</scope>
    <source>
        <strain evidence="23">R07B-5</strain>
    </source>
</reference>
<evidence type="ECO:0000256" key="14">
    <source>
        <dbReference type="ARBA" id="ARBA00057671"/>
    </source>
</evidence>
<evidence type="ECO:0000256" key="7">
    <source>
        <dbReference type="ARBA" id="ARBA00022692"/>
    </source>
</evidence>
<dbReference type="Gene3D" id="1.10.287.1490">
    <property type="match status" value="1"/>
</dbReference>
<evidence type="ECO:0000256" key="5">
    <source>
        <dbReference type="ARBA" id="ARBA00022490"/>
    </source>
</evidence>
<keyword evidence="4" id="KW-1003">Cell membrane</keyword>
<feature type="compositionally biased region" description="Polar residues" evidence="20">
    <location>
        <begin position="723"/>
        <end position="740"/>
    </location>
</feature>
<evidence type="ECO:0000256" key="17">
    <source>
        <dbReference type="ARBA" id="ARBA00066015"/>
    </source>
</evidence>
<feature type="coiled-coil region" evidence="19">
    <location>
        <begin position="245"/>
        <end position="303"/>
    </location>
</feature>
<dbReference type="PROSITE" id="PS50006">
    <property type="entry name" value="FHA_DOMAIN"/>
    <property type="match status" value="1"/>
</dbReference>
<comment type="subcellular location">
    <subcellularLocation>
        <location evidence="15">Cell membrane</location>
        <location evidence="15">Sarcolemma</location>
        <topology evidence="15">Single-pass type IV membrane protein</topology>
    </subcellularLocation>
    <subcellularLocation>
        <location evidence="1">Cytoplasm</location>
        <location evidence="1">Cytoskeleton</location>
        <location evidence="1">Microtubule organizing center</location>
        <location evidence="1">Centrosome</location>
    </subcellularLocation>
    <subcellularLocation>
        <location evidence="3">Endoplasmic reticulum membrane</location>
        <topology evidence="3">Single-pass membrane protein</topology>
    </subcellularLocation>
    <subcellularLocation>
        <location evidence="2">Mitochondrion membrane</location>
        <topology evidence="2">Single-pass membrane protein</topology>
    </subcellularLocation>
</comment>
<feature type="transmembrane region" description="Helical" evidence="21">
    <location>
        <begin position="871"/>
        <end position="894"/>
    </location>
</feature>
<dbReference type="GO" id="GO:0042383">
    <property type="term" value="C:sarcolemma"/>
    <property type="evidence" value="ECO:0007669"/>
    <property type="project" value="UniProtKB-SubCell"/>
</dbReference>
<evidence type="ECO:0000256" key="18">
    <source>
        <dbReference type="ARBA" id="ARBA00074026"/>
    </source>
</evidence>
<feature type="region of interest" description="Disordered" evidence="20">
    <location>
        <begin position="815"/>
        <end position="836"/>
    </location>
</feature>
<evidence type="ECO:0000256" key="6">
    <source>
        <dbReference type="ARBA" id="ARBA00022553"/>
    </source>
</evidence>
<evidence type="ECO:0000313" key="23">
    <source>
        <dbReference type="EMBL" id="KAK2194230.1"/>
    </source>
</evidence>